<dbReference type="Proteomes" id="UP001229421">
    <property type="component" value="Unassembled WGS sequence"/>
</dbReference>
<dbReference type="AlphaFoldDB" id="A0AAD8K1E7"/>
<evidence type="ECO:0000256" key="1">
    <source>
        <dbReference type="SAM" id="Phobius"/>
    </source>
</evidence>
<proteinExistence type="predicted"/>
<keyword evidence="1" id="KW-0472">Membrane</keyword>
<evidence type="ECO:0000313" key="3">
    <source>
        <dbReference type="Proteomes" id="UP001229421"/>
    </source>
</evidence>
<organism evidence="2 3">
    <name type="scientific">Tagetes erecta</name>
    <name type="common">African marigold</name>
    <dbReference type="NCBI Taxonomy" id="13708"/>
    <lineage>
        <taxon>Eukaryota</taxon>
        <taxon>Viridiplantae</taxon>
        <taxon>Streptophyta</taxon>
        <taxon>Embryophyta</taxon>
        <taxon>Tracheophyta</taxon>
        <taxon>Spermatophyta</taxon>
        <taxon>Magnoliopsida</taxon>
        <taxon>eudicotyledons</taxon>
        <taxon>Gunneridae</taxon>
        <taxon>Pentapetalae</taxon>
        <taxon>asterids</taxon>
        <taxon>campanulids</taxon>
        <taxon>Asterales</taxon>
        <taxon>Asteraceae</taxon>
        <taxon>Asteroideae</taxon>
        <taxon>Heliantheae alliance</taxon>
        <taxon>Tageteae</taxon>
        <taxon>Tagetes</taxon>
    </lineage>
</organism>
<accession>A0AAD8K1E7</accession>
<reference evidence="2" key="1">
    <citation type="journal article" date="2023" name="bioRxiv">
        <title>Improved chromosome-level genome assembly for marigold (Tagetes erecta).</title>
        <authorList>
            <person name="Jiang F."/>
            <person name="Yuan L."/>
            <person name="Wang S."/>
            <person name="Wang H."/>
            <person name="Xu D."/>
            <person name="Wang A."/>
            <person name="Fan W."/>
        </authorList>
    </citation>
    <scope>NUCLEOTIDE SEQUENCE</scope>
    <source>
        <strain evidence="2">WSJ</strain>
        <tissue evidence="2">Leaf</tissue>
    </source>
</reference>
<dbReference type="EMBL" id="JAUHHV010000009">
    <property type="protein sequence ID" value="KAK1413648.1"/>
    <property type="molecule type" value="Genomic_DNA"/>
</dbReference>
<protein>
    <submittedName>
        <fullName evidence="2">Uncharacterized protein</fullName>
    </submittedName>
</protein>
<comment type="caution">
    <text evidence="2">The sequence shown here is derived from an EMBL/GenBank/DDBJ whole genome shotgun (WGS) entry which is preliminary data.</text>
</comment>
<sequence>MRWRCSNALSLLPLSFADGGGLLLCFAVGSTSQIYYPVAMMIGYKSHHGVAFIAVVGWLISCDLALFVGFILVVSGKEIIVGVTVDRFV</sequence>
<keyword evidence="3" id="KW-1185">Reference proteome</keyword>
<feature type="transmembrane region" description="Helical" evidence="1">
    <location>
        <begin position="49"/>
        <end position="74"/>
    </location>
</feature>
<name>A0AAD8K1E7_TARER</name>
<gene>
    <name evidence="2" type="ORF">QVD17_35424</name>
</gene>
<evidence type="ECO:0000313" key="2">
    <source>
        <dbReference type="EMBL" id="KAK1413648.1"/>
    </source>
</evidence>
<keyword evidence="1" id="KW-1133">Transmembrane helix</keyword>
<keyword evidence="1" id="KW-0812">Transmembrane</keyword>